<dbReference type="Proteomes" id="UP000799437">
    <property type="component" value="Unassembled WGS sequence"/>
</dbReference>
<name>A0A6A6WHK8_9PEZI</name>
<keyword evidence="1" id="KW-0732">Signal</keyword>
<dbReference type="OrthoDB" id="3799394at2759"/>
<feature type="signal peptide" evidence="1">
    <location>
        <begin position="1"/>
        <end position="22"/>
    </location>
</feature>
<proteinExistence type="predicted"/>
<feature type="chain" id="PRO_5025674532" description="Kazal-like domain-containing protein" evidence="1">
    <location>
        <begin position="23"/>
        <end position="145"/>
    </location>
</feature>
<dbReference type="GeneID" id="54487455"/>
<evidence type="ECO:0000256" key="1">
    <source>
        <dbReference type="SAM" id="SignalP"/>
    </source>
</evidence>
<evidence type="ECO:0000313" key="3">
    <source>
        <dbReference type="Proteomes" id="UP000799437"/>
    </source>
</evidence>
<sequence>MKYTLLASALFALATAVPSNFARDSTCDCGPAPICIQSWPESCYCQNDYLRKCYEMCGGAQPTYGDCSAVAKKRQETLPFSCANVRCREGFVCVGAGICVLDTPCGGFAGTPCADKQTCVDDPRDDCDPQMGGSDCIGLCLPYQG</sequence>
<dbReference type="RefSeq" id="XP_033604026.1">
    <property type="nucleotide sequence ID" value="XM_033746401.1"/>
</dbReference>
<organism evidence="2 3">
    <name type="scientific">Pseudovirgaria hyperparasitica</name>
    <dbReference type="NCBI Taxonomy" id="470096"/>
    <lineage>
        <taxon>Eukaryota</taxon>
        <taxon>Fungi</taxon>
        <taxon>Dikarya</taxon>
        <taxon>Ascomycota</taxon>
        <taxon>Pezizomycotina</taxon>
        <taxon>Dothideomycetes</taxon>
        <taxon>Dothideomycetes incertae sedis</taxon>
        <taxon>Acrospermales</taxon>
        <taxon>Acrospermaceae</taxon>
        <taxon>Pseudovirgaria</taxon>
    </lineage>
</organism>
<dbReference type="EMBL" id="ML996566">
    <property type="protein sequence ID" value="KAF2761575.1"/>
    <property type="molecule type" value="Genomic_DNA"/>
</dbReference>
<dbReference type="AlphaFoldDB" id="A0A6A6WHK8"/>
<accession>A0A6A6WHK8</accession>
<evidence type="ECO:0008006" key="4">
    <source>
        <dbReference type="Google" id="ProtNLM"/>
    </source>
</evidence>
<reference evidence="2" key="1">
    <citation type="journal article" date="2020" name="Stud. Mycol.">
        <title>101 Dothideomycetes genomes: a test case for predicting lifestyles and emergence of pathogens.</title>
        <authorList>
            <person name="Haridas S."/>
            <person name="Albert R."/>
            <person name="Binder M."/>
            <person name="Bloem J."/>
            <person name="Labutti K."/>
            <person name="Salamov A."/>
            <person name="Andreopoulos B."/>
            <person name="Baker S."/>
            <person name="Barry K."/>
            <person name="Bills G."/>
            <person name="Bluhm B."/>
            <person name="Cannon C."/>
            <person name="Castanera R."/>
            <person name="Culley D."/>
            <person name="Daum C."/>
            <person name="Ezra D."/>
            <person name="Gonzalez J."/>
            <person name="Henrissat B."/>
            <person name="Kuo A."/>
            <person name="Liang C."/>
            <person name="Lipzen A."/>
            <person name="Lutzoni F."/>
            <person name="Magnuson J."/>
            <person name="Mondo S."/>
            <person name="Nolan M."/>
            <person name="Ohm R."/>
            <person name="Pangilinan J."/>
            <person name="Park H.-J."/>
            <person name="Ramirez L."/>
            <person name="Alfaro M."/>
            <person name="Sun H."/>
            <person name="Tritt A."/>
            <person name="Yoshinaga Y."/>
            <person name="Zwiers L.-H."/>
            <person name="Turgeon B."/>
            <person name="Goodwin S."/>
            <person name="Spatafora J."/>
            <person name="Crous P."/>
            <person name="Grigoriev I."/>
        </authorList>
    </citation>
    <scope>NUCLEOTIDE SEQUENCE</scope>
    <source>
        <strain evidence="2">CBS 121739</strain>
    </source>
</reference>
<evidence type="ECO:0000313" key="2">
    <source>
        <dbReference type="EMBL" id="KAF2761575.1"/>
    </source>
</evidence>
<keyword evidence="3" id="KW-1185">Reference proteome</keyword>
<gene>
    <name evidence="2" type="ORF">EJ05DRAFT_496482</name>
</gene>
<protein>
    <recommendedName>
        <fullName evidence="4">Kazal-like domain-containing protein</fullName>
    </recommendedName>
</protein>